<proteinExistence type="predicted"/>
<evidence type="ECO:0000313" key="3">
    <source>
        <dbReference type="Proteomes" id="UP000053593"/>
    </source>
</evidence>
<protein>
    <submittedName>
        <fullName evidence="2">Uncharacterized protein</fullName>
    </submittedName>
</protein>
<name>A0A0D0B485_9AGAR</name>
<feature type="compositionally biased region" description="Polar residues" evidence="1">
    <location>
        <begin position="284"/>
        <end position="315"/>
    </location>
</feature>
<dbReference type="HOGENOM" id="CLU_454955_0_0_1"/>
<dbReference type="EMBL" id="KN834787">
    <property type="protein sequence ID" value="KIK58060.1"/>
    <property type="molecule type" value="Genomic_DNA"/>
</dbReference>
<organism evidence="2 3">
    <name type="scientific">Collybiopsis luxurians FD-317 M1</name>
    <dbReference type="NCBI Taxonomy" id="944289"/>
    <lineage>
        <taxon>Eukaryota</taxon>
        <taxon>Fungi</taxon>
        <taxon>Dikarya</taxon>
        <taxon>Basidiomycota</taxon>
        <taxon>Agaricomycotina</taxon>
        <taxon>Agaricomycetes</taxon>
        <taxon>Agaricomycetidae</taxon>
        <taxon>Agaricales</taxon>
        <taxon>Marasmiineae</taxon>
        <taxon>Omphalotaceae</taxon>
        <taxon>Collybiopsis</taxon>
        <taxon>Collybiopsis luxurians</taxon>
    </lineage>
</organism>
<feature type="compositionally biased region" description="Polar residues" evidence="1">
    <location>
        <begin position="354"/>
        <end position="389"/>
    </location>
</feature>
<feature type="region of interest" description="Disordered" evidence="1">
    <location>
        <begin position="439"/>
        <end position="493"/>
    </location>
</feature>
<feature type="region of interest" description="Disordered" evidence="1">
    <location>
        <begin position="218"/>
        <end position="245"/>
    </location>
</feature>
<feature type="compositionally biased region" description="Basic and acidic residues" evidence="1">
    <location>
        <begin position="587"/>
        <end position="600"/>
    </location>
</feature>
<sequence length="600" mass="65473">MPAALGASSLTPSAPNGHGASSRLTMVMATFTVPLHSGSPSTYTSARSFSFYPQSGSQSSSSSSSFAAVNSSYFASSSASYPGYLLPKDAALGTGSRKRKRVEGFNITKGKEKVAEGVEDEEEENHDDEEARSVDSYQNLASRKVLKVLHPEHYDSGPSMMEALGKCFKAPSNNTFLGTYHAMNTPEISDKHRIQLVIHEIWKVTGYRFTVKDHPPAKNGHTTRLWCSQDSQRKGNTRYPSNNAKQRFPCRSRLLVSSRDSKLPGFRLVTVRMYHYVPHEPYSDPTTPGNTYTIPNGSSKPTIAPSNLDDNPAPTSCSSKKRSPPVSSSSTHTDNNGVPGQGHHEDRYRRDPNTEPQPTVVSSDHFTSSTIPSISQDPSKASLISSNPPKSKGLLPASRTSPITIHVEEHPLYAVQSIYSVLSNPMITIGQMQTGLATRGPAYHSNPPHAPDVLLPSVSSPSPSHLPPHAVSQLSVAQAPSAPAGPSTPQNANPVQIQRRIRAHIQTLRDFCNSLDYQLQFNDPVHERTMLEELELKGKDFLEYVGKHSGSEAQGRARASRKMVRLEGGEQEGQDGMRGRNVMNSDAHTDSYTDVHDSEH</sequence>
<accession>A0A0D0B485</accession>
<feature type="region of interest" description="Disordered" evidence="1">
    <location>
        <begin position="552"/>
        <end position="600"/>
    </location>
</feature>
<dbReference type="Proteomes" id="UP000053593">
    <property type="component" value="Unassembled WGS sequence"/>
</dbReference>
<dbReference type="OrthoDB" id="3205748at2759"/>
<reference evidence="2 3" key="1">
    <citation type="submission" date="2014-04" db="EMBL/GenBank/DDBJ databases">
        <title>Evolutionary Origins and Diversification of the Mycorrhizal Mutualists.</title>
        <authorList>
            <consortium name="DOE Joint Genome Institute"/>
            <consortium name="Mycorrhizal Genomics Consortium"/>
            <person name="Kohler A."/>
            <person name="Kuo A."/>
            <person name="Nagy L.G."/>
            <person name="Floudas D."/>
            <person name="Copeland A."/>
            <person name="Barry K.W."/>
            <person name="Cichocki N."/>
            <person name="Veneault-Fourrey C."/>
            <person name="LaButti K."/>
            <person name="Lindquist E.A."/>
            <person name="Lipzen A."/>
            <person name="Lundell T."/>
            <person name="Morin E."/>
            <person name="Murat C."/>
            <person name="Riley R."/>
            <person name="Ohm R."/>
            <person name="Sun H."/>
            <person name="Tunlid A."/>
            <person name="Henrissat B."/>
            <person name="Grigoriev I.V."/>
            <person name="Hibbett D.S."/>
            <person name="Martin F."/>
        </authorList>
    </citation>
    <scope>NUCLEOTIDE SEQUENCE [LARGE SCALE GENOMIC DNA]</scope>
    <source>
        <strain evidence="2 3">FD-317 M1</strain>
    </source>
</reference>
<feature type="region of interest" description="Disordered" evidence="1">
    <location>
        <begin position="113"/>
        <end position="133"/>
    </location>
</feature>
<gene>
    <name evidence="2" type="ORF">GYMLUDRAFT_75117</name>
</gene>
<feature type="compositionally biased region" description="Polar residues" evidence="1">
    <location>
        <begin position="220"/>
        <end position="230"/>
    </location>
</feature>
<feature type="compositionally biased region" description="Acidic residues" evidence="1">
    <location>
        <begin position="117"/>
        <end position="130"/>
    </location>
</feature>
<evidence type="ECO:0000313" key="2">
    <source>
        <dbReference type="EMBL" id="KIK58060.1"/>
    </source>
</evidence>
<dbReference type="AlphaFoldDB" id="A0A0D0B485"/>
<feature type="compositionally biased region" description="Low complexity" evidence="1">
    <location>
        <begin position="451"/>
        <end position="472"/>
    </location>
</feature>
<keyword evidence="3" id="KW-1185">Reference proteome</keyword>
<evidence type="ECO:0000256" key="1">
    <source>
        <dbReference type="SAM" id="MobiDB-lite"/>
    </source>
</evidence>
<feature type="compositionally biased region" description="Basic and acidic residues" evidence="1">
    <location>
        <begin position="342"/>
        <end position="353"/>
    </location>
</feature>
<feature type="region of interest" description="Disordered" evidence="1">
    <location>
        <begin position="280"/>
        <end position="397"/>
    </location>
</feature>